<evidence type="ECO:0000313" key="2">
    <source>
        <dbReference type="Proteomes" id="UP000466130"/>
    </source>
</evidence>
<protein>
    <submittedName>
        <fullName evidence="1">Uncharacterized protein</fullName>
    </submittedName>
</protein>
<dbReference type="EMBL" id="VWRT01000005">
    <property type="protein sequence ID" value="KAE8438822.1"/>
    <property type="molecule type" value="Genomic_DNA"/>
</dbReference>
<sequence>MTCVRFNACGHQWALEAHHVRRIDSAATLARYVSFETLMCRGPGHSSRWLTLIDRQGPWQLGLPGDSELIPLQVADLHPLPPLLAARTSYPALCGVALEGASMTLLLEGGRLGLPVDSDSVD</sequence>
<organism evidence="1 2">
    <name type="scientific">Vreelandella piezotolerans</name>
    <dbReference type="NCBI Taxonomy" id="2609667"/>
    <lineage>
        <taxon>Bacteria</taxon>
        <taxon>Pseudomonadati</taxon>
        <taxon>Pseudomonadota</taxon>
        <taxon>Gammaproteobacteria</taxon>
        <taxon>Oceanospirillales</taxon>
        <taxon>Halomonadaceae</taxon>
        <taxon>Vreelandella</taxon>
    </lineage>
</organism>
<comment type="caution">
    <text evidence="1">The sequence shown here is derived from an EMBL/GenBank/DDBJ whole genome shotgun (WGS) entry which is preliminary data.</text>
</comment>
<reference evidence="1 2" key="1">
    <citation type="submission" date="2019-09" db="EMBL/GenBank/DDBJ databases">
        <title>The Halomonas whole genome shotgun (WGS).</title>
        <authorList>
            <person name="Xie Z."/>
        </authorList>
    </citation>
    <scope>NUCLEOTIDE SEQUENCE [LARGE SCALE GENOMIC DNA]</scope>
    <source>
        <strain evidence="1 2">NBT06E8</strain>
    </source>
</reference>
<evidence type="ECO:0000313" key="1">
    <source>
        <dbReference type="EMBL" id="KAE8438822.1"/>
    </source>
</evidence>
<dbReference type="Proteomes" id="UP000466130">
    <property type="component" value="Unassembled WGS sequence"/>
</dbReference>
<dbReference type="RefSeq" id="WP_153843030.1">
    <property type="nucleotide sequence ID" value="NZ_CP048602.1"/>
</dbReference>
<name>A0ABQ6X9Z1_9GAMM</name>
<keyword evidence="2" id="KW-1185">Reference proteome</keyword>
<gene>
    <name evidence="1" type="ORF">F1978_07730</name>
</gene>
<accession>A0ABQ6X9Z1</accession>
<proteinExistence type="predicted"/>